<gene>
    <name evidence="3" type="ORF">MM415A01058_0014</name>
    <name evidence="2" type="ORF">MM415B01809_0018</name>
    <name evidence="1" type="ORF">TM448A03090_0011</name>
    <name evidence="4" type="ORF">TM448B00617_0005</name>
</gene>
<dbReference type="EMBL" id="MT141233">
    <property type="protein sequence ID" value="QJA56686.1"/>
    <property type="molecule type" value="Genomic_DNA"/>
</dbReference>
<dbReference type="EMBL" id="MT144639">
    <property type="protein sequence ID" value="QJH96080.1"/>
    <property type="molecule type" value="Genomic_DNA"/>
</dbReference>
<protein>
    <submittedName>
        <fullName evidence="1">Uncharacterized protein</fullName>
    </submittedName>
</protein>
<dbReference type="AlphaFoldDB" id="A0A6H1ZZX3"/>
<sequence length="62" mass="7467">MKGEKMITERTLKNWRKDALRTIKSDYGQGLQGDKKKFFMEGQERILRMTQELLDQHLIRKV</sequence>
<dbReference type="EMBL" id="MT142341">
    <property type="protein sequence ID" value="QJA78526.1"/>
    <property type="molecule type" value="Genomic_DNA"/>
</dbReference>
<evidence type="ECO:0000313" key="4">
    <source>
        <dbReference type="EMBL" id="QJH96080.1"/>
    </source>
</evidence>
<reference evidence="1" key="1">
    <citation type="submission" date="2020-03" db="EMBL/GenBank/DDBJ databases">
        <title>The deep terrestrial virosphere.</title>
        <authorList>
            <person name="Holmfeldt K."/>
            <person name="Nilsson E."/>
            <person name="Simone D."/>
            <person name="Lopez-Fernandez M."/>
            <person name="Wu X."/>
            <person name="de Brujin I."/>
            <person name="Lundin D."/>
            <person name="Andersson A."/>
            <person name="Bertilsson S."/>
            <person name="Dopson M."/>
        </authorList>
    </citation>
    <scope>NUCLEOTIDE SEQUENCE</scope>
    <source>
        <strain evidence="3">MM415A01058</strain>
        <strain evidence="2">MM415B01809</strain>
        <strain evidence="1">TM448A03090</strain>
        <strain evidence="4">TM448B00617</strain>
    </source>
</reference>
<proteinExistence type="predicted"/>
<organism evidence="1">
    <name type="scientific">viral metagenome</name>
    <dbReference type="NCBI Taxonomy" id="1070528"/>
    <lineage>
        <taxon>unclassified sequences</taxon>
        <taxon>metagenomes</taxon>
        <taxon>organismal metagenomes</taxon>
    </lineage>
</organism>
<evidence type="ECO:0000313" key="1">
    <source>
        <dbReference type="EMBL" id="QJA52951.1"/>
    </source>
</evidence>
<dbReference type="EMBL" id="MT144380">
    <property type="protein sequence ID" value="QJA52951.1"/>
    <property type="molecule type" value="Genomic_DNA"/>
</dbReference>
<evidence type="ECO:0000313" key="2">
    <source>
        <dbReference type="EMBL" id="QJA56686.1"/>
    </source>
</evidence>
<accession>A0A6H1ZZX3</accession>
<evidence type="ECO:0000313" key="3">
    <source>
        <dbReference type="EMBL" id="QJA78526.1"/>
    </source>
</evidence>
<name>A0A6H1ZZX3_9ZZZZ</name>